<organism evidence="1 2">
    <name type="scientific">Caldibacillus thermoamylovorans</name>
    <dbReference type="NCBI Taxonomy" id="35841"/>
    <lineage>
        <taxon>Bacteria</taxon>
        <taxon>Bacillati</taxon>
        <taxon>Bacillota</taxon>
        <taxon>Bacilli</taxon>
        <taxon>Bacillales</taxon>
        <taxon>Bacillaceae</taxon>
        <taxon>Caldibacillus</taxon>
    </lineage>
</organism>
<gene>
    <name evidence="1" type="ORF">BT1A1_1749</name>
</gene>
<dbReference type="AlphaFoldDB" id="A0A090IU33"/>
<dbReference type="EMBL" id="CCRF01000050">
    <property type="protein sequence ID" value="CEE01576.1"/>
    <property type="molecule type" value="Genomic_DNA"/>
</dbReference>
<evidence type="ECO:0008006" key="3">
    <source>
        <dbReference type="Google" id="ProtNLM"/>
    </source>
</evidence>
<keyword evidence="2" id="KW-1185">Reference proteome</keyword>
<name>A0A090IU33_9BACI</name>
<protein>
    <recommendedName>
        <fullName evidence="3">YneQ</fullName>
    </recommendedName>
</protein>
<accession>A0A090IU33</accession>
<evidence type="ECO:0000313" key="1">
    <source>
        <dbReference type="EMBL" id="CEE01576.1"/>
    </source>
</evidence>
<evidence type="ECO:0000313" key="2">
    <source>
        <dbReference type="Proteomes" id="UP000040576"/>
    </source>
</evidence>
<dbReference type="RefSeq" id="WP_034770062.1">
    <property type="nucleotide sequence ID" value="NZ_CCRF01000050.1"/>
</dbReference>
<dbReference type="Proteomes" id="UP000040576">
    <property type="component" value="Unassembled WGS sequence"/>
</dbReference>
<proteinExistence type="predicted"/>
<reference evidence="1 2" key="1">
    <citation type="submission" date="2014-07" db="EMBL/GenBank/DDBJ databases">
        <authorList>
            <person name="Wibberg Daniel"/>
        </authorList>
    </citation>
    <scope>NUCLEOTIDE SEQUENCE [LARGE SCALE GENOMIC DNA]</scope>
</reference>
<sequence length="101" mass="12304">MAFGITRQHVNEWKRRIDQGEIAFLTHYWYDERFPKAKTVTKVGCKDINKLIRWGEQYGLKKEWIHHRKEGYSHFDLLGDVEKQILEQEGLWESSRFFNNF</sequence>